<evidence type="ECO:0000256" key="7">
    <source>
        <dbReference type="SAM" id="MobiDB-lite"/>
    </source>
</evidence>
<dbReference type="InterPro" id="IPR025846">
    <property type="entry name" value="TBL_N"/>
</dbReference>
<dbReference type="eggNOG" id="ENOG502QTC6">
    <property type="taxonomic scope" value="Eukaryota"/>
</dbReference>
<dbReference type="InterPro" id="IPR029962">
    <property type="entry name" value="TBL"/>
</dbReference>
<feature type="region of interest" description="Disordered" evidence="7">
    <location>
        <begin position="405"/>
        <end position="426"/>
    </location>
</feature>
<dbReference type="InterPro" id="IPR026057">
    <property type="entry name" value="TBL_C"/>
</dbReference>
<dbReference type="PANTHER" id="PTHR32285">
    <property type="entry name" value="PROTEIN TRICHOME BIREFRINGENCE-LIKE 9-RELATED"/>
    <property type="match status" value="1"/>
</dbReference>
<keyword evidence="12" id="KW-1185">Reference proteome</keyword>
<dbReference type="GO" id="GO:0016413">
    <property type="term" value="F:O-acetyltransferase activity"/>
    <property type="evidence" value="ECO:0007669"/>
    <property type="project" value="InterPro"/>
</dbReference>
<evidence type="ECO:0000256" key="3">
    <source>
        <dbReference type="ARBA" id="ARBA00022692"/>
    </source>
</evidence>
<accession>A0A0J8CQ25</accession>
<evidence type="ECO:0000256" key="5">
    <source>
        <dbReference type="ARBA" id="ARBA00022989"/>
    </source>
</evidence>
<protein>
    <submittedName>
        <fullName evidence="11">Uncharacterized protein</fullName>
    </submittedName>
</protein>
<dbReference type="OrthoDB" id="630188at2759"/>
<evidence type="ECO:0000256" key="1">
    <source>
        <dbReference type="ARBA" id="ARBA00004167"/>
    </source>
</evidence>
<dbReference type="OMA" id="REVDHIV"/>
<evidence type="ECO:0000256" key="8">
    <source>
        <dbReference type="SAM" id="Phobius"/>
    </source>
</evidence>
<dbReference type="GO" id="GO:0016020">
    <property type="term" value="C:membrane"/>
    <property type="evidence" value="ECO:0007669"/>
    <property type="project" value="UniProtKB-SubCell"/>
</dbReference>
<dbReference type="EMBL" id="KQ090058">
    <property type="protein sequence ID" value="KMT15870.1"/>
    <property type="molecule type" value="Genomic_DNA"/>
</dbReference>
<dbReference type="Pfam" id="PF13839">
    <property type="entry name" value="PC-Esterase"/>
    <property type="match status" value="1"/>
</dbReference>
<dbReference type="Pfam" id="PF14416">
    <property type="entry name" value="PMR5N"/>
    <property type="match status" value="1"/>
</dbReference>
<proteinExistence type="inferred from homology"/>
<feature type="domain" description="Trichome birefringence-like C-terminal" evidence="9">
    <location>
        <begin position="157"/>
        <end position="452"/>
    </location>
</feature>
<feature type="domain" description="Trichome birefringence-like N-terminal" evidence="10">
    <location>
        <begin position="104"/>
        <end position="156"/>
    </location>
</feature>
<evidence type="ECO:0000313" key="12">
    <source>
        <dbReference type="Proteomes" id="UP000035740"/>
    </source>
</evidence>
<keyword evidence="4" id="KW-0735">Signal-anchor</keyword>
<reference evidence="11 12" key="1">
    <citation type="journal article" date="2014" name="Nature">
        <title>The genome of the recently domesticated crop plant sugar beet (Beta vulgaris).</title>
        <authorList>
            <person name="Dohm J.C."/>
            <person name="Minoche A.E."/>
            <person name="Holtgrawe D."/>
            <person name="Capella-Gutierrez S."/>
            <person name="Zakrzewski F."/>
            <person name="Tafer H."/>
            <person name="Rupp O."/>
            <person name="Sorensen T.R."/>
            <person name="Stracke R."/>
            <person name="Reinhardt R."/>
            <person name="Goesmann A."/>
            <person name="Kraft T."/>
            <person name="Schulz B."/>
            <person name="Stadler P.F."/>
            <person name="Schmidt T."/>
            <person name="Gabaldon T."/>
            <person name="Lehrach H."/>
            <person name="Weisshaar B."/>
            <person name="Himmelbauer H."/>
        </authorList>
    </citation>
    <scope>NUCLEOTIDE SEQUENCE [LARGE SCALE GENOMIC DNA]</scope>
    <source>
        <tissue evidence="11">Taproot</tissue>
    </source>
</reference>
<keyword evidence="6 8" id="KW-0472">Membrane</keyword>
<evidence type="ECO:0000256" key="6">
    <source>
        <dbReference type="ARBA" id="ARBA00023136"/>
    </source>
</evidence>
<dbReference type="AlphaFoldDB" id="A0A0J8CQ25"/>
<evidence type="ECO:0000259" key="9">
    <source>
        <dbReference type="Pfam" id="PF13839"/>
    </source>
</evidence>
<evidence type="ECO:0000313" key="11">
    <source>
        <dbReference type="EMBL" id="KMT15870.1"/>
    </source>
</evidence>
<dbReference type="PANTHER" id="PTHR32285:SF18">
    <property type="entry name" value="PROTEIN TRICHOME BIREFRINGENCE-LIKE 18"/>
    <property type="match status" value="1"/>
</dbReference>
<dbReference type="Gramene" id="KMT15870">
    <property type="protein sequence ID" value="KMT15870"/>
    <property type="gene ID" value="BVRB_3g055580"/>
</dbReference>
<comment type="subcellular location">
    <subcellularLocation>
        <location evidence="1">Membrane</location>
        <topology evidence="1">Single-pass membrane protein</topology>
    </subcellularLocation>
</comment>
<name>A0A0J8CQ25_BETVV</name>
<dbReference type="KEGG" id="bvg:104888648"/>
<keyword evidence="5 8" id="KW-1133">Transmembrane helix</keyword>
<dbReference type="GO" id="GO:0005794">
    <property type="term" value="C:Golgi apparatus"/>
    <property type="evidence" value="ECO:0007669"/>
    <property type="project" value="TreeGrafter"/>
</dbReference>
<evidence type="ECO:0000256" key="2">
    <source>
        <dbReference type="ARBA" id="ARBA00007727"/>
    </source>
</evidence>
<sequence length="466" mass="53226">MAKAFPREKYANLKYGRLVSSIAISVVLLTVFVTWDSWMLLSRPSNSIIPIYFYGAADVSSDLDAFVSQEGDDHVAKVDHDDEHESEVEVSAEEVIDQSADNSGCDLYNGEWYYDSEGPLYTNNTCPILSQTQNCQGNGRPDKEYENWRWRPFNCELPKFNATKFLELMSGKTITFVGDSVARNQMESLLCILWQVEVPQNKGNRRMQRWHFRSKSVTILRFWSAWLVHHTTEPFSYVPDGITKLHLDVPDETFMELAPKSDVLVFSNGHWFPKQSVYLLNNKIVGTQGYTLPVKHHQSLKITDTEAYKISTETALAAMATHSNYSGLTIVTSFSPDHYEKGAWNTGGSCTGKVRPLLPGQVVEYEYTNIMHDKQETGFYQATKRLTNRSKLKLMDITEAFKYRHDGHPGPYRNPDPNKITKRGRNGLPPPQDCLHWCMPGPVDTWNEIMLEIIRQEFEGNKKSAL</sequence>
<dbReference type="Proteomes" id="UP000035740">
    <property type="component" value="Chromosome 3"/>
</dbReference>
<organism evidence="11 12">
    <name type="scientific">Beta vulgaris subsp. vulgaris</name>
    <name type="common">Beet</name>
    <dbReference type="NCBI Taxonomy" id="3555"/>
    <lineage>
        <taxon>Eukaryota</taxon>
        <taxon>Viridiplantae</taxon>
        <taxon>Streptophyta</taxon>
        <taxon>Embryophyta</taxon>
        <taxon>Tracheophyta</taxon>
        <taxon>Spermatophyta</taxon>
        <taxon>Magnoliopsida</taxon>
        <taxon>eudicotyledons</taxon>
        <taxon>Gunneridae</taxon>
        <taxon>Pentapetalae</taxon>
        <taxon>Caryophyllales</taxon>
        <taxon>Chenopodiaceae</taxon>
        <taxon>Betoideae</taxon>
        <taxon>Beta</taxon>
    </lineage>
</organism>
<feature type="transmembrane region" description="Helical" evidence="8">
    <location>
        <begin position="21"/>
        <end position="41"/>
    </location>
</feature>
<keyword evidence="3 8" id="KW-0812">Transmembrane</keyword>
<evidence type="ECO:0000259" key="10">
    <source>
        <dbReference type="Pfam" id="PF14416"/>
    </source>
</evidence>
<evidence type="ECO:0000256" key="4">
    <source>
        <dbReference type="ARBA" id="ARBA00022968"/>
    </source>
</evidence>
<comment type="similarity">
    <text evidence="2">Belongs to the PC-esterase family. TBL subfamily.</text>
</comment>
<gene>
    <name evidence="11" type="ORF">BVRB_3g055580</name>
</gene>